<dbReference type="RefSeq" id="XP_001891160.1">
    <property type="nucleotide sequence ID" value="XM_001891125.1"/>
</dbReference>
<feature type="non-terminal residue" evidence="1">
    <location>
        <position position="1"/>
    </location>
</feature>
<dbReference type="KEGG" id="lbc:LACBIDRAFT_336192"/>
<organism evidence="2">
    <name type="scientific">Laccaria bicolor (strain S238N-H82 / ATCC MYA-4686)</name>
    <name type="common">Bicoloured deceiver</name>
    <name type="synonym">Laccaria laccata var. bicolor</name>
    <dbReference type="NCBI Taxonomy" id="486041"/>
    <lineage>
        <taxon>Eukaryota</taxon>
        <taxon>Fungi</taxon>
        <taxon>Dikarya</taxon>
        <taxon>Basidiomycota</taxon>
        <taxon>Agaricomycotina</taxon>
        <taxon>Agaricomycetes</taxon>
        <taxon>Agaricomycetidae</taxon>
        <taxon>Agaricales</taxon>
        <taxon>Agaricineae</taxon>
        <taxon>Hydnangiaceae</taxon>
        <taxon>Laccaria</taxon>
    </lineage>
</organism>
<dbReference type="AlphaFoldDB" id="B0E4P2"/>
<dbReference type="Proteomes" id="UP000001194">
    <property type="component" value="Unassembled WGS sequence"/>
</dbReference>
<keyword evidence="2" id="KW-1185">Reference proteome</keyword>
<sequence length="103" mass="11799">INLNRVLTGYKFIDTNLEDCLHHSPFARTLNEQCPPRTFYCRIATNLMIVHFCSKVMKESTDRRWKFGSHNALDIGHCINVTEVEIPKTMPSTVLLIAAMDGF</sequence>
<dbReference type="GeneID" id="6086817"/>
<evidence type="ECO:0000313" key="2">
    <source>
        <dbReference type="Proteomes" id="UP000001194"/>
    </source>
</evidence>
<name>B0E4P2_LACBS</name>
<protein>
    <submittedName>
        <fullName evidence="1">Predicted protein</fullName>
    </submittedName>
</protein>
<evidence type="ECO:0000313" key="1">
    <source>
        <dbReference type="EMBL" id="EDQ98189.1"/>
    </source>
</evidence>
<reference evidence="1 2" key="1">
    <citation type="journal article" date="2008" name="Nature">
        <title>The genome of Laccaria bicolor provides insights into mycorrhizal symbiosis.</title>
        <authorList>
            <person name="Martin F."/>
            <person name="Aerts A."/>
            <person name="Ahren D."/>
            <person name="Brun A."/>
            <person name="Danchin E.G.J."/>
            <person name="Duchaussoy F."/>
            <person name="Gibon J."/>
            <person name="Kohler A."/>
            <person name="Lindquist E."/>
            <person name="Pereda V."/>
            <person name="Salamov A."/>
            <person name="Shapiro H.J."/>
            <person name="Wuyts J."/>
            <person name="Blaudez D."/>
            <person name="Buee M."/>
            <person name="Brokstein P."/>
            <person name="Canbaeck B."/>
            <person name="Cohen D."/>
            <person name="Courty P.E."/>
            <person name="Coutinho P.M."/>
            <person name="Delaruelle C."/>
            <person name="Detter J.C."/>
            <person name="Deveau A."/>
            <person name="DiFazio S."/>
            <person name="Duplessis S."/>
            <person name="Fraissinet-Tachet L."/>
            <person name="Lucic E."/>
            <person name="Frey-Klett P."/>
            <person name="Fourrey C."/>
            <person name="Feussner I."/>
            <person name="Gay G."/>
            <person name="Grimwood J."/>
            <person name="Hoegger P.J."/>
            <person name="Jain P."/>
            <person name="Kilaru S."/>
            <person name="Labbe J."/>
            <person name="Lin Y.C."/>
            <person name="Legue V."/>
            <person name="Le Tacon F."/>
            <person name="Marmeisse R."/>
            <person name="Melayah D."/>
            <person name="Montanini B."/>
            <person name="Muratet M."/>
            <person name="Nehls U."/>
            <person name="Niculita-Hirzel H."/>
            <person name="Oudot-Le Secq M.P."/>
            <person name="Peter M."/>
            <person name="Quesneville H."/>
            <person name="Rajashekar B."/>
            <person name="Reich M."/>
            <person name="Rouhier N."/>
            <person name="Schmutz J."/>
            <person name="Yin T."/>
            <person name="Chalot M."/>
            <person name="Henrissat B."/>
            <person name="Kuees U."/>
            <person name="Lucas S."/>
            <person name="Van de Peer Y."/>
            <person name="Podila G.K."/>
            <person name="Polle A."/>
            <person name="Pukkila P.J."/>
            <person name="Richardson P.M."/>
            <person name="Rouze P."/>
            <person name="Sanders I.R."/>
            <person name="Stajich J.E."/>
            <person name="Tunlid A."/>
            <person name="Tuskan G."/>
            <person name="Grigoriev I.V."/>
        </authorList>
    </citation>
    <scope>NUCLEOTIDE SEQUENCE [LARGE SCALE GENOMIC DNA]</scope>
    <source>
        <strain evidence="2">S238N-H82 / ATCC MYA-4686</strain>
    </source>
</reference>
<proteinExistence type="predicted"/>
<accession>B0E4P2</accession>
<gene>
    <name evidence="1" type="ORF">LACBIDRAFT_336192</name>
</gene>
<dbReference type="EMBL" id="DS547472">
    <property type="protein sequence ID" value="EDQ98189.1"/>
    <property type="molecule type" value="Genomic_DNA"/>
</dbReference>
<dbReference type="HOGENOM" id="CLU_2270126_0_0_1"/>
<dbReference type="InParanoid" id="B0E4P2"/>